<protein>
    <recommendedName>
        <fullName evidence="2">Cadherin domain-containing protein</fullName>
    </recommendedName>
</protein>
<dbReference type="PROSITE" id="PS50268">
    <property type="entry name" value="CADHERIN_2"/>
    <property type="match status" value="3"/>
</dbReference>
<dbReference type="InterPro" id="IPR002126">
    <property type="entry name" value="Cadherin-like_dom"/>
</dbReference>
<comment type="caution">
    <text evidence="3">The sequence shown here is derived from an EMBL/GenBank/DDBJ whole genome shotgun (WGS) entry which is preliminary data.</text>
</comment>
<dbReference type="SUPFAM" id="SSF117074">
    <property type="entry name" value="Hypothetical protein PA1324"/>
    <property type="match status" value="1"/>
</dbReference>
<feature type="domain" description="Cadherin" evidence="2">
    <location>
        <begin position="476"/>
        <end position="615"/>
    </location>
</feature>
<keyword evidence="1" id="KW-0325">Glycoprotein</keyword>
<dbReference type="PANTHER" id="PTHR24028:SF328">
    <property type="entry name" value="CADHERIN-3"/>
    <property type="match status" value="1"/>
</dbReference>
<reference evidence="3 4" key="1">
    <citation type="submission" date="2020-08" db="EMBL/GenBank/DDBJ databases">
        <title>Genomic Encyclopedia of Type Strains, Phase III (KMG-III): the genomes of soil and plant-associated and newly described type strains.</title>
        <authorList>
            <person name="Whitman W."/>
        </authorList>
    </citation>
    <scope>NUCLEOTIDE SEQUENCE [LARGE SCALE GENOMIC DNA]</scope>
    <source>
        <strain evidence="3 4">CECT 8572</strain>
    </source>
</reference>
<evidence type="ECO:0000256" key="1">
    <source>
        <dbReference type="ARBA" id="ARBA00023180"/>
    </source>
</evidence>
<sequence length="1589" mass="163318">MAQPHRPNRPAMGRTRKSFGIAAILLAFWVPGAMAQKAQIVSVPFPEGFIGDVGTSKNKTDNIKNFSTLDVDVAYFRQVSDTGIYTAQGNDIPGVMRIITTSGEVIDVEGAINWRETAKNQLHHFGFIPSPGSPSYTLTYSGGTYVLRSETDTDKGSNYGLRTVGSDLVHADGADVSGNAANGLLDDLNAYLQDVRANSAKITAPDSSTGNVYEATLADNEQALGTWTADRDVAWAIVGGADESKFSIDRAGALRLLVPQTAASPNDANGDSTYEVVIQATDAQNYASTQTIYATVGSTETTAPVLTGPDGQNGATATVAIAENTTAVAAYTADESVTWTLTGADAAKFAIAADGRLAFRDAPDFEANGSAAGDNAYKVTVVGTDAAGNAARQELTVNVGDVDEAAPVLTGPDSQTGATATVTVAENSTAVGTYAADESVTWTLTGADAAKFAIGTDGSLAFKAAPDFEANGSAAGDNAYKVTVVGTDAAGNAARQELTVNVGDVDEAAPVLTGPDSQTGATATVTVAENSTAVGTYAADESVTWTLTGADAAKFAIGTDGSLAFKAAPDFEARASAAGDNAYKLTVTGTDAAGNESRQDLTVNVGDVDEAAPVLTGPDGQTGATATVTIAENSTAVAAYAADESVSWTLTGADAAKFAIGTDGSLAFKAAPDFEAIGSAAGDNAYKLTVTGTDAAGNESRQDLTVNVGDVHETLALAAGGPVSLRADGRDGASGLDGLLQAARIDGRAARSGELRFALRDGAATANGRITLDAQGLVTVAAGTPAGRYPLPYRFCEVADSDNCTDGTAEIVIAAARLTLTDDAPAAPLQGRDGGKVAAVLANDRIGGAPAKAEDLKLSLVASPLKGLSLDAVGVLRLAAGTAAGDYAVTYRACEALNPGNCAQAVVRFAVAAAEVTAGSDDFSDRPIYGVSGGRTASVIGNDRFGGAPAVASDAVFSITDDAGLPGLGIDAEGRITVPRFSEPGLYDVGYGVCEALNPANCIEGRARIRIAPIASVAGTVFDDIDHDGRFDPGRDRGVGAGYRVRVVDAEGSPQPIFDADGEAVEFVTTDADGSYKLFVDSGSGYRVVMNNPAGDPLGGFGIGDLEPGEALEQQNLAIDPSGVIYDSVTRAPIAGVTVRLVDTAGAPLPRRCLVDPAQQAQVTGADGFYRFDLVPDAAPQCPITETEYRITMDLPGGFHAGASTRIPAASEAPFDATACAGDPIPGGDCEISASVNPPAAGEAARYFMSFLLEPGDPNVVNNHIAVDAALGDPALDFAALSEEATRGTALPFRIVAREVEYDRIDVEDLLPEGFVYSAGSARVNSRAQEPEIDGRLLRFAGLTPDADGEIVITLSIVAAGGIGDGRHVSMAVLRDPDDGTVLARAEAALILVPERVFDCADVVGRVFEDRDGDGRADADEPGLGGMVLRAPGGETVLTDAHGRFSVPCAMLPRAGIGSNMQLKLDERALPEGWIPSTPNPQVTRLTRGKMARMDFGVQPGRKAVLQLTDAAFGPDGQLRPEWQDGMRELIAALAEGPTRLGLVYLDPARTEIARARLDAISDAISRHHASGASRQPLVLETLIRGDAR</sequence>
<dbReference type="InterPro" id="IPR050174">
    <property type="entry name" value="Protocadherin/Cadherin-CA"/>
</dbReference>
<dbReference type="Gene3D" id="2.60.40.10">
    <property type="entry name" value="Immunoglobulins"/>
    <property type="match status" value="3"/>
</dbReference>
<organism evidence="3 4">
    <name type="scientific">Limimaricola variabilis</name>
    <dbReference type="NCBI Taxonomy" id="1492771"/>
    <lineage>
        <taxon>Bacteria</taxon>
        <taxon>Pseudomonadati</taxon>
        <taxon>Pseudomonadota</taxon>
        <taxon>Alphaproteobacteria</taxon>
        <taxon>Rhodobacterales</taxon>
        <taxon>Paracoccaceae</taxon>
        <taxon>Limimaricola</taxon>
    </lineage>
</organism>
<dbReference type="Gene3D" id="2.60.40.60">
    <property type="entry name" value="Cadherins"/>
    <property type="match status" value="1"/>
</dbReference>
<dbReference type="PANTHER" id="PTHR24028">
    <property type="entry name" value="CADHERIN-87A"/>
    <property type="match status" value="1"/>
</dbReference>
<dbReference type="SMART" id="SM00112">
    <property type="entry name" value="CA"/>
    <property type="match status" value="4"/>
</dbReference>
<feature type="domain" description="Cadherin" evidence="2">
    <location>
        <begin position="337"/>
        <end position="409"/>
    </location>
</feature>
<accession>A0ABR6HM94</accession>
<evidence type="ECO:0000259" key="2">
    <source>
        <dbReference type="PROSITE" id="PS50268"/>
    </source>
</evidence>
<dbReference type="EMBL" id="JACIBX010000003">
    <property type="protein sequence ID" value="MBB3711685.1"/>
    <property type="molecule type" value="Genomic_DNA"/>
</dbReference>
<dbReference type="RefSeq" id="WP_183470935.1">
    <property type="nucleotide sequence ID" value="NZ_JACIBX010000003.1"/>
</dbReference>
<evidence type="ECO:0000313" key="4">
    <source>
        <dbReference type="Proteomes" id="UP000576152"/>
    </source>
</evidence>
<keyword evidence="4" id="KW-1185">Reference proteome</keyword>
<dbReference type="InterPro" id="IPR013783">
    <property type="entry name" value="Ig-like_fold"/>
</dbReference>
<proteinExistence type="predicted"/>
<feature type="domain" description="Cadherin" evidence="2">
    <location>
        <begin position="627"/>
        <end position="724"/>
    </location>
</feature>
<dbReference type="Proteomes" id="UP000576152">
    <property type="component" value="Unassembled WGS sequence"/>
</dbReference>
<gene>
    <name evidence="3" type="ORF">FHS00_001256</name>
</gene>
<name>A0ABR6HM94_9RHOB</name>
<evidence type="ECO:0000313" key="3">
    <source>
        <dbReference type="EMBL" id="MBB3711685.1"/>
    </source>
</evidence>